<feature type="compositionally biased region" description="Basic residues" evidence="1">
    <location>
        <begin position="13"/>
        <end position="31"/>
    </location>
</feature>
<comment type="caution">
    <text evidence="2">The sequence shown here is derived from an EMBL/GenBank/DDBJ whole genome shotgun (WGS) entry which is preliminary data.</text>
</comment>
<dbReference type="Proteomes" id="UP000770661">
    <property type="component" value="Unassembled WGS sequence"/>
</dbReference>
<sequence>MALPSPLQECNNRPHKSHMAADPKRRKKPPARSRFAMWCDKKRRKPLELFDTDVGVLPKPPRTTPHPSTTKPQHSPHHISHSHRKWMGPYIRLLQAPNPIAYCVLTLLTKGRCLLPCTEGLLERSVERGPSDSDRSGKSPEGRQGGSRRFCGGQFTPPLRIVAGRVYHPPQELSAPSKAWPSFHSPRPFVRRGKYRPGRGEACFETTPKQDCCFKPPLLTSPPLPLPPLPWQDPCCPALQEKLLLPCLHLLLLTTAVALNLLRITSAFEPPPADRNTSTKMSLLPGPIATPVPFPIQHRPRNEIPLFPFPWGNFPDVGKELALGTPRQRYKNFLV</sequence>
<feature type="region of interest" description="Disordered" evidence="1">
    <location>
        <begin position="1"/>
        <end position="36"/>
    </location>
</feature>
<feature type="compositionally biased region" description="Basic and acidic residues" evidence="1">
    <location>
        <begin position="125"/>
        <end position="141"/>
    </location>
</feature>
<evidence type="ECO:0000313" key="2">
    <source>
        <dbReference type="EMBL" id="KAG0728891.1"/>
    </source>
</evidence>
<gene>
    <name evidence="2" type="ORF">GWK47_031516</name>
</gene>
<evidence type="ECO:0000313" key="3">
    <source>
        <dbReference type="Proteomes" id="UP000770661"/>
    </source>
</evidence>
<dbReference type="AlphaFoldDB" id="A0A8J4YQZ0"/>
<protein>
    <submittedName>
        <fullName evidence="2">Uncharacterized protein</fullName>
    </submittedName>
</protein>
<feature type="region of interest" description="Disordered" evidence="1">
    <location>
        <begin position="125"/>
        <end position="150"/>
    </location>
</feature>
<reference evidence="2" key="1">
    <citation type="submission" date="2020-07" db="EMBL/GenBank/DDBJ databases">
        <title>The High-quality genome of the commercially important snow crab, Chionoecetes opilio.</title>
        <authorList>
            <person name="Jeong J.-H."/>
            <person name="Ryu S."/>
        </authorList>
    </citation>
    <scope>NUCLEOTIDE SEQUENCE</scope>
    <source>
        <strain evidence="2">MADBK_172401_WGS</strain>
        <tissue evidence="2">Digestive gland</tissue>
    </source>
</reference>
<feature type="region of interest" description="Disordered" evidence="1">
    <location>
        <begin position="53"/>
        <end position="82"/>
    </location>
</feature>
<proteinExistence type="predicted"/>
<keyword evidence="3" id="KW-1185">Reference proteome</keyword>
<accession>A0A8J4YQZ0</accession>
<dbReference type="EMBL" id="JACEEZ010001711">
    <property type="protein sequence ID" value="KAG0728891.1"/>
    <property type="molecule type" value="Genomic_DNA"/>
</dbReference>
<name>A0A8J4YQZ0_CHIOP</name>
<evidence type="ECO:0000256" key="1">
    <source>
        <dbReference type="SAM" id="MobiDB-lite"/>
    </source>
</evidence>
<organism evidence="2 3">
    <name type="scientific">Chionoecetes opilio</name>
    <name type="common">Atlantic snow crab</name>
    <name type="synonym">Cancer opilio</name>
    <dbReference type="NCBI Taxonomy" id="41210"/>
    <lineage>
        <taxon>Eukaryota</taxon>
        <taxon>Metazoa</taxon>
        <taxon>Ecdysozoa</taxon>
        <taxon>Arthropoda</taxon>
        <taxon>Crustacea</taxon>
        <taxon>Multicrustacea</taxon>
        <taxon>Malacostraca</taxon>
        <taxon>Eumalacostraca</taxon>
        <taxon>Eucarida</taxon>
        <taxon>Decapoda</taxon>
        <taxon>Pleocyemata</taxon>
        <taxon>Brachyura</taxon>
        <taxon>Eubrachyura</taxon>
        <taxon>Majoidea</taxon>
        <taxon>Majidae</taxon>
        <taxon>Chionoecetes</taxon>
    </lineage>
</organism>